<dbReference type="Gene3D" id="3.90.550.10">
    <property type="entry name" value="Spore Coat Polysaccharide Biosynthesis Protein SpsA, Chain A"/>
    <property type="match status" value="1"/>
</dbReference>
<gene>
    <name evidence="2" type="ORF">IRJ16_10660</name>
</gene>
<dbReference type="EMBL" id="JADFFL010000003">
    <property type="protein sequence ID" value="MBE9662345.1"/>
    <property type="molecule type" value="Genomic_DNA"/>
</dbReference>
<accession>A0A929PXF4</accession>
<dbReference type="RefSeq" id="WP_194111516.1">
    <property type="nucleotide sequence ID" value="NZ_JADFFL010000003.1"/>
</dbReference>
<dbReference type="PANTHER" id="PTHR22916">
    <property type="entry name" value="GLYCOSYLTRANSFERASE"/>
    <property type="match status" value="1"/>
</dbReference>
<dbReference type="InterPro" id="IPR029044">
    <property type="entry name" value="Nucleotide-diphossugar_trans"/>
</dbReference>
<organism evidence="2 3">
    <name type="scientific">Mucilaginibacter myungsuensis</name>
    <dbReference type="NCBI Taxonomy" id="649104"/>
    <lineage>
        <taxon>Bacteria</taxon>
        <taxon>Pseudomonadati</taxon>
        <taxon>Bacteroidota</taxon>
        <taxon>Sphingobacteriia</taxon>
        <taxon>Sphingobacteriales</taxon>
        <taxon>Sphingobacteriaceae</taxon>
        <taxon>Mucilaginibacter</taxon>
    </lineage>
</organism>
<name>A0A929PXF4_9SPHI</name>
<dbReference type="Pfam" id="PF00535">
    <property type="entry name" value="Glycos_transf_2"/>
    <property type="match status" value="1"/>
</dbReference>
<evidence type="ECO:0000259" key="1">
    <source>
        <dbReference type="Pfam" id="PF00535"/>
    </source>
</evidence>
<evidence type="ECO:0000313" key="2">
    <source>
        <dbReference type="EMBL" id="MBE9662345.1"/>
    </source>
</evidence>
<dbReference type="SUPFAM" id="SSF53448">
    <property type="entry name" value="Nucleotide-diphospho-sugar transferases"/>
    <property type="match status" value="1"/>
</dbReference>
<dbReference type="GO" id="GO:0016758">
    <property type="term" value="F:hexosyltransferase activity"/>
    <property type="evidence" value="ECO:0007669"/>
    <property type="project" value="UniProtKB-ARBA"/>
</dbReference>
<reference evidence="2" key="1">
    <citation type="submission" date="2020-10" db="EMBL/GenBank/DDBJ databases">
        <title>Mucilaginibacter mali sp. nov., isolated from rhizosphere soil of apple orchard.</title>
        <authorList>
            <person name="Lee J.-S."/>
            <person name="Kim H.S."/>
            <person name="Kim J.-S."/>
        </authorList>
    </citation>
    <scope>NUCLEOTIDE SEQUENCE</scope>
    <source>
        <strain evidence="2">KCTC 22746</strain>
    </source>
</reference>
<keyword evidence="3" id="KW-1185">Reference proteome</keyword>
<sequence length="238" mass="27114">MAVNPSKISVIMVTFNAAKTVQRTLDSIYAQAYPNIEIIVVDGKSTDGTTDILLANKEKIASLTIEKDKGVYDAMNKGLDRITGDRVYFIGADDVMLPAFSDMVHELTDPTAIYYANVFADGAKRSGNIGTRYRMAKFGVYHQAMIYPASVFKKYRYNLKYRISADFALTLVLSGDKNYHFVYKEYTICDFDHTGLSGVTIDKPFQRDKAWLILRNFGPKIWVRYLVYKYKNRDNPRA</sequence>
<dbReference type="AlphaFoldDB" id="A0A929PXF4"/>
<dbReference type="PANTHER" id="PTHR22916:SF3">
    <property type="entry name" value="UDP-GLCNAC:BETAGAL BETA-1,3-N-ACETYLGLUCOSAMINYLTRANSFERASE-LIKE PROTEIN 1"/>
    <property type="match status" value="1"/>
</dbReference>
<comment type="caution">
    <text evidence="2">The sequence shown here is derived from an EMBL/GenBank/DDBJ whole genome shotgun (WGS) entry which is preliminary data.</text>
</comment>
<evidence type="ECO:0000313" key="3">
    <source>
        <dbReference type="Proteomes" id="UP000622475"/>
    </source>
</evidence>
<proteinExistence type="predicted"/>
<feature type="domain" description="Glycosyltransferase 2-like" evidence="1">
    <location>
        <begin position="9"/>
        <end position="129"/>
    </location>
</feature>
<dbReference type="Proteomes" id="UP000622475">
    <property type="component" value="Unassembled WGS sequence"/>
</dbReference>
<dbReference type="InterPro" id="IPR001173">
    <property type="entry name" value="Glyco_trans_2-like"/>
</dbReference>
<protein>
    <submittedName>
        <fullName evidence="2">Glycosyltransferase</fullName>
    </submittedName>
</protein>